<evidence type="ECO:0000313" key="3">
    <source>
        <dbReference type="EMBL" id="MEQ2553878.1"/>
    </source>
</evidence>
<gene>
    <name evidence="3" type="ORF">WMO37_02475</name>
</gene>
<proteinExistence type="predicted"/>
<dbReference type="Pfam" id="PF02151">
    <property type="entry name" value="UVR"/>
    <property type="match status" value="1"/>
</dbReference>
<evidence type="ECO:0000259" key="2">
    <source>
        <dbReference type="PROSITE" id="PS50151"/>
    </source>
</evidence>
<dbReference type="PANTHER" id="PTHR38430:SF1">
    <property type="entry name" value="PROTEIN-ARGININE KINASE ACTIVATOR PROTEIN"/>
    <property type="match status" value="1"/>
</dbReference>
<dbReference type="InterPro" id="IPR036876">
    <property type="entry name" value="UVR_dom_sf"/>
</dbReference>
<dbReference type="PROSITE" id="PS50151">
    <property type="entry name" value="UVR"/>
    <property type="match status" value="1"/>
</dbReference>
<dbReference type="InterPro" id="IPR001943">
    <property type="entry name" value="UVR_dom"/>
</dbReference>
<comment type="caution">
    <text evidence="3">The sequence shown here is derived from an EMBL/GenBank/DDBJ whole genome shotgun (WGS) entry which is preliminary data.</text>
</comment>
<protein>
    <submittedName>
        <fullName evidence="3">UvrB/UvrC motif-containing protein</fullName>
    </submittedName>
</protein>
<feature type="domain" description="UVR" evidence="2">
    <location>
        <begin position="136"/>
        <end position="171"/>
    </location>
</feature>
<evidence type="ECO:0000313" key="4">
    <source>
        <dbReference type="Proteomes" id="UP001546774"/>
    </source>
</evidence>
<dbReference type="EMBL" id="JBBMFS010000002">
    <property type="protein sequence ID" value="MEQ2553878.1"/>
    <property type="molecule type" value="Genomic_DNA"/>
</dbReference>
<name>A0ABV1H2F4_9FIRM</name>
<dbReference type="Proteomes" id="UP001546774">
    <property type="component" value="Unassembled WGS sequence"/>
</dbReference>
<accession>A0ABV1H2F4</accession>
<reference evidence="3" key="1">
    <citation type="submission" date="2024-03" db="EMBL/GenBank/DDBJ databases">
        <title>Human intestinal bacterial collection.</title>
        <authorList>
            <person name="Pauvert C."/>
            <person name="Hitch T.C.A."/>
            <person name="Clavel T."/>
        </authorList>
    </citation>
    <scope>NUCLEOTIDE SEQUENCE [LARGE SCALE GENOMIC DNA]</scope>
    <source>
        <strain evidence="3">CLA-AA-H89B</strain>
    </source>
</reference>
<dbReference type="PANTHER" id="PTHR38430">
    <property type="entry name" value="PROTEIN-ARGININE KINASE ACTIVATOR PROTEIN"/>
    <property type="match status" value="1"/>
</dbReference>
<keyword evidence="4" id="KW-1185">Reference proteome</keyword>
<organism evidence="3 4">
    <name type="scientific">Lachnospira intestinalis</name>
    <dbReference type="NCBI Taxonomy" id="3133158"/>
    <lineage>
        <taxon>Bacteria</taxon>
        <taxon>Bacillati</taxon>
        <taxon>Bacillota</taxon>
        <taxon>Clostridia</taxon>
        <taxon>Lachnospirales</taxon>
        <taxon>Lachnospiraceae</taxon>
        <taxon>Lachnospira</taxon>
    </lineage>
</organism>
<dbReference type="SUPFAM" id="SSF46600">
    <property type="entry name" value="C-terminal UvrC-binding domain of UvrB"/>
    <property type="match status" value="1"/>
</dbReference>
<dbReference type="Gene3D" id="4.10.860.10">
    <property type="entry name" value="UVR domain"/>
    <property type="match status" value="1"/>
</dbReference>
<dbReference type="InterPro" id="IPR025542">
    <property type="entry name" value="YacH"/>
</dbReference>
<evidence type="ECO:0000256" key="1">
    <source>
        <dbReference type="SAM" id="MobiDB-lite"/>
    </source>
</evidence>
<sequence>MLCENCKEREATVHFTEIMNGRVQKHHLCKECAAQMEMMGYASNEVPFVKLLTGMLAAGQTQEQGENPLQYVRCPKCGMTYEEFTRVGKFGCAECIDVFGPLIGDHMKKLHGSDTHTGKTYTKEKMQPETKQEQEQQDIEALKLRLKEAVMLENFEAAAKYRDEIKALQAKEEHNA</sequence>
<feature type="region of interest" description="Disordered" evidence="1">
    <location>
        <begin position="113"/>
        <end position="136"/>
    </location>
</feature>
<dbReference type="PIRSF" id="PIRSF015034">
    <property type="entry name" value="YacH"/>
    <property type="match status" value="1"/>
</dbReference>